<proteinExistence type="predicted"/>
<reference evidence="1" key="1">
    <citation type="submission" date="2021-01" db="EMBL/GenBank/DDBJ databases">
        <authorList>
            <consortium name="Genoscope - CEA"/>
            <person name="William W."/>
        </authorList>
    </citation>
    <scope>NUCLEOTIDE SEQUENCE</scope>
</reference>
<gene>
    <name evidence="1" type="ORF">POCTA_138.1.T0450273</name>
</gene>
<dbReference type="EMBL" id="CAJJDP010000045">
    <property type="protein sequence ID" value="CAD8164870.1"/>
    <property type="molecule type" value="Genomic_DNA"/>
</dbReference>
<dbReference type="AlphaFoldDB" id="A0A8S1UJ78"/>
<dbReference type="Proteomes" id="UP000683925">
    <property type="component" value="Unassembled WGS sequence"/>
</dbReference>
<keyword evidence="2" id="KW-1185">Reference proteome</keyword>
<comment type="caution">
    <text evidence="1">The sequence shown here is derived from an EMBL/GenBank/DDBJ whole genome shotgun (WGS) entry which is preliminary data.</text>
</comment>
<name>A0A8S1UJ78_PAROT</name>
<evidence type="ECO:0000313" key="2">
    <source>
        <dbReference type="Proteomes" id="UP000683925"/>
    </source>
</evidence>
<protein>
    <submittedName>
        <fullName evidence="1">Uncharacterized protein</fullName>
    </submittedName>
</protein>
<accession>A0A8S1UJ78</accession>
<sequence>MGYFSFAHVTKWKQLYRQSIKKTLQLPQYLPNEELDKIWKQFGFRPSTLLELTLQQANRFQEELKRTQQPIAKLKLLHNANDYWQQLRDLSFDQGPINNEIQKKGEKNFYLQLKIYFLVL</sequence>
<evidence type="ECO:0000313" key="1">
    <source>
        <dbReference type="EMBL" id="CAD8164870.1"/>
    </source>
</evidence>
<organism evidence="1 2">
    <name type="scientific">Paramecium octaurelia</name>
    <dbReference type="NCBI Taxonomy" id="43137"/>
    <lineage>
        <taxon>Eukaryota</taxon>
        <taxon>Sar</taxon>
        <taxon>Alveolata</taxon>
        <taxon>Ciliophora</taxon>
        <taxon>Intramacronucleata</taxon>
        <taxon>Oligohymenophorea</taxon>
        <taxon>Peniculida</taxon>
        <taxon>Parameciidae</taxon>
        <taxon>Paramecium</taxon>
    </lineage>
</organism>